<keyword evidence="1" id="KW-1133">Transmembrane helix</keyword>
<reference evidence="2 3" key="1">
    <citation type="submission" date="2011-06" db="EMBL/GenBank/DDBJ databases">
        <authorList>
            <person name="Muzny D."/>
            <person name="Qin X."/>
            <person name="Deng J."/>
            <person name="Jiang H."/>
            <person name="Liu Y."/>
            <person name="Qu J."/>
            <person name="Song X.-Z."/>
            <person name="Zhang L."/>
            <person name="Thornton R."/>
            <person name="Coyle M."/>
            <person name="Francisco L."/>
            <person name="Jackson L."/>
            <person name="Javaid M."/>
            <person name="Korchina V."/>
            <person name="Kovar C."/>
            <person name="Mata R."/>
            <person name="Mathew T."/>
            <person name="Ngo R."/>
            <person name="Nguyen L."/>
            <person name="Nguyen N."/>
            <person name="Okwuonu G."/>
            <person name="Ongeri F."/>
            <person name="Pham C."/>
            <person name="Simmons D."/>
            <person name="Wilczek-Boney K."/>
            <person name="Hale W."/>
            <person name="Jakkamsetti A."/>
            <person name="Pham P."/>
            <person name="Ruth R."/>
            <person name="San Lucas F."/>
            <person name="Warren J."/>
            <person name="Zhang J."/>
            <person name="Zhao Z."/>
            <person name="Zhou C."/>
            <person name="Zhu D."/>
            <person name="Lee S."/>
            <person name="Bess C."/>
            <person name="Blankenburg K."/>
            <person name="Forbes L."/>
            <person name="Fu Q."/>
            <person name="Gubbala S."/>
            <person name="Hirani K."/>
            <person name="Jayaseelan J.C."/>
            <person name="Lara F."/>
            <person name="Munidasa M."/>
            <person name="Palculict T."/>
            <person name="Patil S."/>
            <person name="Pu L.-L."/>
            <person name="Saada N."/>
            <person name="Tang L."/>
            <person name="Weissenberger G."/>
            <person name="Zhu Y."/>
            <person name="Hemphill L."/>
            <person name="Shang Y."/>
            <person name="Youmans B."/>
            <person name="Ayvaz T."/>
            <person name="Ross M."/>
            <person name="Santibanez J."/>
            <person name="Aqrawi P."/>
            <person name="Gross S."/>
            <person name="Joshi V."/>
            <person name="Fowler G."/>
            <person name="Nazareth L."/>
            <person name="Reid J."/>
            <person name="Worley K."/>
            <person name="Petrosino J."/>
            <person name="Highlander S."/>
            <person name="Gibbs R."/>
        </authorList>
    </citation>
    <scope>NUCLEOTIDE SEQUENCE [LARGE SCALE GENOMIC DNA]</scope>
    <source>
        <strain evidence="2 3">ATCC 25577</strain>
    </source>
</reference>
<keyword evidence="1" id="KW-0812">Transmembrane</keyword>
<feature type="transmembrane region" description="Helical" evidence="1">
    <location>
        <begin position="12"/>
        <end position="30"/>
    </location>
</feature>
<keyword evidence="3" id="KW-1185">Reference proteome</keyword>
<dbReference type="AlphaFoldDB" id="G4CX38"/>
<dbReference type="RefSeq" id="WP_004810152.1">
    <property type="nucleotide sequence ID" value="NZ_JH165054.1"/>
</dbReference>
<dbReference type="PATRIC" id="fig|997355.3.peg.1074"/>
<name>G4CX38_9ACTN</name>
<evidence type="ECO:0000256" key="1">
    <source>
        <dbReference type="SAM" id="Phobius"/>
    </source>
</evidence>
<comment type="caution">
    <text evidence="2">The sequence shown here is derived from an EMBL/GenBank/DDBJ whole genome shotgun (WGS) entry which is preliminary data.</text>
</comment>
<dbReference type="PROSITE" id="PS51257">
    <property type="entry name" value="PROKAR_LIPOPROTEIN"/>
    <property type="match status" value="1"/>
</dbReference>
<feature type="transmembrane region" description="Helical" evidence="1">
    <location>
        <begin position="132"/>
        <end position="149"/>
    </location>
</feature>
<accession>G4CX38</accession>
<keyword evidence="1" id="KW-0472">Membrane</keyword>
<evidence type="ECO:0000313" key="2">
    <source>
        <dbReference type="EMBL" id="EGY77552.1"/>
    </source>
</evidence>
<evidence type="ECO:0000313" key="3">
    <source>
        <dbReference type="Proteomes" id="UP000005332"/>
    </source>
</evidence>
<gene>
    <name evidence="2" type="ORF">HMPREF9153_1095</name>
</gene>
<proteinExistence type="predicted"/>
<dbReference type="HOGENOM" id="CLU_127654_0_0_11"/>
<dbReference type="Proteomes" id="UP000005332">
    <property type="component" value="Unassembled WGS sequence"/>
</dbReference>
<protein>
    <submittedName>
        <fullName evidence="2">Uncharacterized protein</fullName>
    </submittedName>
</protein>
<sequence length="174" mass="19510">MLFAVTKFKRVMALLGVIYLTTVGCLYLVLAERSDDFIRNSQVIQGTVTAVYLHDPVNTGATRYLMHTEGGNVAAIKYTYHGVTDTVPSNPYRNVRKYQVGQQVDLVVRSTSGNPEDAIVAVRDHTILGLRLVPWGFLACAVLMAAWFWRDSLRSQRRRRARSHRQTTPAAVEG</sequence>
<organism evidence="2 3">
    <name type="scientific">Cutibacterium avidum ATCC 25577</name>
    <dbReference type="NCBI Taxonomy" id="997355"/>
    <lineage>
        <taxon>Bacteria</taxon>
        <taxon>Bacillati</taxon>
        <taxon>Actinomycetota</taxon>
        <taxon>Actinomycetes</taxon>
        <taxon>Propionibacteriales</taxon>
        <taxon>Propionibacteriaceae</taxon>
        <taxon>Cutibacterium</taxon>
    </lineage>
</organism>
<dbReference type="EMBL" id="AGBA01000013">
    <property type="protein sequence ID" value="EGY77552.1"/>
    <property type="molecule type" value="Genomic_DNA"/>
</dbReference>